<sequence>MAQQIHPKVEAMIEGFDSSKTVNLVFVCEDNRAEDVSSAIEELGDEVSSELPGDVVVASVTVGNLSALVRPDYILSVSPDRDARALA</sequence>
<dbReference type="AlphaFoldDB" id="A0ABD5XFN0"/>
<dbReference type="Proteomes" id="UP001596460">
    <property type="component" value="Unassembled WGS sequence"/>
</dbReference>
<keyword evidence="2" id="KW-1185">Reference proteome</keyword>
<reference evidence="1 2" key="1">
    <citation type="journal article" date="2019" name="Int. J. Syst. Evol. Microbiol.">
        <title>The Global Catalogue of Microorganisms (GCM) 10K type strain sequencing project: providing services to taxonomists for standard genome sequencing and annotation.</title>
        <authorList>
            <consortium name="The Broad Institute Genomics Platform"/>
            <consortium name="The Broad Institute Genome Sequencing Center for Infectious Disease"/>
            <person name="Wu L."/>
            <person name="Ma J."/>
        </authorList>
    </citation>
    <scope>NUCLEOTIDE SEQUENCE [LARGE SCALE GENOMIC DNA]</scope>
    <source>
        <strain evidence="1 2">DSM 26526</strain>
    </source>
</reference>
<name>A0ABD5XFN0_9EURY</name>
<gene>
    <name evidence="1" type="ORF">ACFQI8_11700</name>
</gene>
<evidence type="ECO:0000313" key="2">
    <source>
        <dbReference type="Proteomes" id="UP001596460"/>
    </source>
</evidence>
<evidence type="ECO:0000313" key="1">
    <source>
        <dbReference type="EMBL" id="MFC7130061.1"/>
    </source>
</evidence>
<accession>A0ABD5XFN0</accession>
<dbReference type="RefSeq" id="WP_390244947.1">
    <property type="nucleotide sequence ID" value="NZ_JBHTAB010000005.1"/>
</dbReference>
<proteinExistence type="predicted"/>
<protein>
    <submittedName>
        <fullName evidence="1">Uncharacterized protein</fullName>
    </submittedName>
</protein>
<dbReference type="EMBL" id="JBHTAB010000005">
    <property type="protein sequence ID" value="MFC7130061.1"/>
    <property type="molecule type" value="Genomic_DNA"/>
</dbReference>
<organism evidence="1 2">
    <name type="scientific">Haloferax chudinovii</name>
    <dbReference type="NCBI Taxonomy" id="1109010"/>
    <lineage>
        <taxon>Archaea</taxon>
        <taxon>Methanobacteriati</taxon>
        <taxon>Methanobacteriota</taxon>
        <taxon>Stenosarchaea group</taxon>
        <taxon>Halobacteria</taxon>
        <taxon>Halobacteriales</taxon>
        <taxon>Haloferacaceae</taxon>
        <taxon>Haloferax</taxon>
    </lineage>
</organism>
<comment type="caution">
    <text evidence="1">The sequence shown here is derived from an EMBL/GenBank/DDBJ whole genome shotgun (WGS) entry which is preliminary data.</text>
</comment>